<accession>A0A1B0VVD8</accession>
<reference evidence="2" key="1">
    <citation type="submission" date="2016-03" db="EMBL/GenBank/DDBJ databases">
        <authorList>
            <person name="Cucic S."/>
            <person name="Anany H."/>
            <person name="Brovko L."/>
            <person name="Kropinski A.M."/>
            <person name="Griffiths M.W."/>
        </authorList>
    </citation>
    <scope>NUCLEOTIDE SEQUENCE [LARGE SCALE GENOMIC DNA]</scope>
</reference>
<dbReference type="GeneID" id="29060306"/>
<organism evidence="1 2">
    <name type="scientific">Salmonella phage vB_SnwM_CGG4-1</name>
    <dbReference type="NCBI Taxonomy" id="1815631"/>
    <lineage>
        <taxon>Viruses</taxon>
        <taxon>Duplodnaviria</taxon>
        <taxon>Heunggongvirae</taxon>
        <taxon>Uroviricota</taxon>
        <taxon>Caudoviricetes</taxon>
        <taxon>Pantevenvirales</taxon>
        <taxon>Straboviridae</taxon>
        <taxon>Tevenvirinae</taxon>
        <taxon>Gelderlandvirus</taxon>
        <taxon>Gelderlandvirus cgg41</taxon>
    </lineage>
</organism>
<evidence type="ECO:0000313" key="1">
    <source>
        <dbReference type="EMBL" id="ANA49476.1"/>
    </source>
</evidence>
<keyword evidence="2" id="KW-1185">Reference proteome</keyword>
<proteinExistence type="predicted"/>
<dbReference type="EMBL" id="KU867307">
    <property type="protein sequence ID" value="ANA49476.1"/>
    <property type="molecule type" value="Genomic_DNA"/>
</dbReference>
<dbReference type="OrthoDB" id="13265at10239"/>
<dbReference type="RefSeq" id="YP_009286488.1">
    <property type="nucleotide sequence ID" value="NC_031065.1"/>
</dbReference>
<name>A0A1B0VVD8_9CAUD</name>
<dbReference type="Proteomes" id="UP000204511">
    <property type="component" value="Genome"/>
</dbReference>
<sequence>MNKVNFLLFGGDNHYPAGGYNDLIATAFSEDELRELIEENQKKPKHSFYHAKWWQIVNANTHTIVDKGMW</sequence>
<evidence type="ECO:0000313" key="2">
    <source>
        <dbReference type="Proteomes" id="UP000204511"/>
    </source>
</evidence>
<protein>
    <submittedName>
        <fullName evidence="1">Uncharacterized protein</fullName>
    </submittedName>
</protein>
<gene>
    <name evidence="1" type="ORF">CGG41_121</name>
</gene>
<dbReference type="KEGG" id="vg:29060306"/>